<name>A0A1G2PNT4_TERXR</name>
<dbReference type="STRING" id="1802363.A2682_01930"/>
<feature type="transmembrane region" description="Helical" evidence="1">
    <location>
        <begin position="99"/>
        <end position="118"/>
    </location>
</feature>
<protein>
    <submittedName>
        <fullName evidence="2">Uncharacterized protein</fullName>
    </submittedName>
</protein>
<gene>
    <name evidence="2" type="ORF">A2682_01930</name>
</gene>
<organism evidence="2 3">
    <name type="scientific">Terrybacteria sp. (strain RIFCSPHIGHO2_01_FULL_58_15)</name>
    <dbReference type="NCBI Taxonomy" id="1802363"/>
    <lineage>
        <taxon>Bacteria</taxon>
        <taxon>Candidatus Terryibacteriota</taxon>
    </lineage>
</organism>
<keyword evidence="1" id="KW-0472">Membrane</keyword>
<accession>A0A1G2PNT4</accession>
<reference evidence="2 3" key="1">
    <citation type="journal article" date="2016" name="Nat. Commun.">
        <title>Thousands of microbial genomes shed light on interconnected biogeochemical processes in an aquifer system.</title>
        <authorList>
            <person name="Anantharaman K."/>
            <person name="Brown C.T."/>
            <person name="Hug L.A."/>
            <person name="Sharon I."/>
            <person name="Castelle C.J."/>
            <person name="Probst A.J."/>
            <person name="Thomas B.C."/>
            <person name="Singh A."/>
            <person name="Wilkins M.J."/>
            <person name="Karaoz U."/>
            <person name="Brodie E.L."/>
            <person name="Williams K.H."/>
            <person name="Hubbard S.S."/>
            <person name="Banfield J.F."/>
        </authorList>
    </citation>
    <scope>NUCLEOTIDE SEQUENCE [LARGE SCALE GENOMIC DNA]</scope>
    <source>
        <strain evidence="3">RIFCSPHIGHO2_01_FULL_58_15</strain>
    </source>
</reference>
<sequence>MASQTPRNFFNGTNLSPEELRHLCIRYEKELVGVKDWMFVFLMAWTAVLWVMEWAQFFSARAIPHTMTAGYIVLLGAYIAHKEVLRWTGITARVRRGELFVYIWWGTFLLMFLVEYLAGRWTVPEGMTLLSYEILGYFVLSEVSKAFNAWRVAQREEGKGR</sequence>
<feature type="transmembrane region" description="Helical" evidence="1">
    <location>
        <begin position="37"/>
        <end position="55"/>
    </location>
</feature>
<evidence type="ECO:0000313" key="2">
    <source>
        <dbReference type="EMBL" id="OHA50005.1"/>
    </source>
</evidence>
<evidence type="ECO:0000256" key="1">
    <source>
        <dbReference type="SAM" id="Phobius"/>
    </source>
</evidence>
<comment type="caution">
    <text evidence="2">The sequence shown here is derived from an EMBL/GenBank/DDBJ whole genome shotgun (WGS) entry which is preliminary data.</text>
</comment>
<evidence type="ECO:0000313" key="3">
    <source>
        <dbReference type="Proteomes" id="UP000178690"/>
    </source>
</evidence>
<dbReference type="AlphaFoldDB" id="A0A1G2PNT4"/>
<feature type="transmembrane region" description="Helical" evidence="1">
    <location>
        <begin position="62"/>
        <end position="79"/>
    </location>
</feature>
<keyword evidence="1" id="KW-0812">Transmembrane</keyword>
<dbReference type="Proteomes" id="UP000178690">
    <property type="component" value="Unassembled WGS sequence"/>
</dbReference>
<keyword evidence="1" id="KW-1133">Transmembrane helix</keyword>
<proteinExistence type="predicted"/>
<dbReference type="EMBL" id="MHST01000002">
    <property type="protein sequence ID" value="OHA50005.1"/>
    <property type="molecule type" value="Genomic_DNA"/>
</dbReference>